<name>A0A9Q8URC8_PASFU</name>
<organism evidence="26 27">
    <name type="scientific">Passalora fulva</name>
    <name type="common">Tomato leaf mold</name>
    <name type="synonym">Cladosporium fulvum</name>
    <dbReference type="NCBI Taxonomy" id="5499"/>
    <lineage>
        <taxon>Eukaryota</taxon>
        <taxon>Fungi</taxon>
        <taxon>Dikarya</taxon>
        <taxon>Ascomycota</taxon>
        <taxon>Pezizomycotina</taxon>
        <taxon>Dothideomycetes</taxon>
        <taxon>Dothideomycetidae</taxon>
        <taxon>Mycosphaerellales</taxon>
        <taxon>Mycosphaerellaceae</taxon>
        <taxon>Fulvia</taxon>
    </lineage>
</organism>
<keyword evidence="8" id="KW-0547">Nucleotide-binding</keyword>
<evidence type="ECO:0000259" key="24">
    <source>
        <dbReference type="PROSITE" id="PS51189"/>
    </source>
</evidence>
<dbReference type="InterPro" id="IPR058681">
    <property type="entry name" value="HEAT_MEC1_N"/>
</dbReference>
<evidence type="ECO:0000256" key="6">
    <source>
        <dbReference type="ARBA" id="ARBA00022527"/>
    </source>
</evidence>
<dbReference type="SMART" id="SM00146">
    <property type="entry name" value="PI3Kc"/>
    <property type="match status" value="1"/>
</dbReference>
<dbReference type="InterPro" id="IPR016024">
    <property type="entry name" value="ARM-type_fold"/>
</dbReference>
<evidence type="ECO:0000256" key="15">
    <source>
        <dbReference type="ARBA" id="ARBA00023254"/>
    </source>
</evidence>
<comment type="catalytic activity">
    <reaction evidence="21">
        <text>L-seryl-[protein] + ATP = O-phospho-L-seryl-[protein] + ADP + H(+)</text>
        <dbReference type="Rhea" id="RHEA:17989"/>
        <dbReference type="Rhea" id="RHEA-COMP:9863"/>
        <dbReference type="Rhea" id="RHEA-COMP:11604"/>
        <dbReference type="ChEBI" id="CHEBI:15378"/>
        <dbReference type="ChEBI" id="CHEBI:29999"/>
        <dbReference type="ChEBI" id="CHEBI:30616"/>
        <dbReference type="ChEBI" id="CHEBI:83421"/>
        <dbReference type="ChEBI" id="CHEBI:456216"/>
        <dbReference type="EC" id="2.7.11.1"/>
    </reaction>
</comment>
<keyword evidence="7" id="KW-0808">Transferase</keyword>
<dbReference type="PROSITE" id="PS51189">
    <property type="entry name" value="FAT"/>
    <property type="match status" value="1"/>
</dbReference>
<keyword evidence="10" id="KW-0418">Kinase</keyword>
<dbReference type="GeneID" id="71990461"/>
<dbReference type="SUPFAM" id="SSF48371">
    <property type="entry name" value="ARM repeat"/>
    <property type="match status" value="1"/>
</dbReference>
<comment type="function">
    <text evidence="16">Serine/threonine protein kinase which activates checkpoint signaling upon genotoxic stresses such as ionizing radiation (IR), ultraviolet light (UV), or DNA replication stalling, thereby acting as a DNA damage sensor. Recognizes the substrate consensus sequence [ST]-Q. Phosphorylates histone H2A to form H2AS128ph (gamma-H2A) at sites of DNA damage, involved in the regulation of DNA damage response mechanism. Required for the control of telomere length and genome stability.</text>
</comment>
<dbReference type="InterPro" id="IPR057564">
    <property type="entry name" value="HEAT_ATR"/>
</dbReference>
<dbReference type="GO" id="GO:0005524">
    <property type="term" value="F:ATP binding"/>
    <property type="evidence" value="ECO:0007669"/>
    <property type="project" value="UniProtKB-KW"/>
</dbReference>
<dbReference type="Pfam" id="PF25030">
    <property type="entry name" value="M-HEAT_ATR"/>
    <property type="match status" value="1"/>
</dbReference>
<dbReference type="PANTHER" id="PTHR11139:SF125">
    <property type="entry name" value="SERINE_THREONINE-PROTEIN KINASE MEC1"/>
    <property type="match status" value="1"/>
</dbReference>
<dbReference type="PROSITE" id="PS50290">
    <property type="entry name" value="PI3_4_KINASE_3"/>
    <property type="match status" value="1"/>
</dbReference>
<dbReference type="GO" id="GO:0006281">
    <property type="term" value="P:DNA repair"/>
    <property type="evidence" value="ECO:0007669"/>
    <property type="project" value="UniProtKB-KW"/>
</dbReference>
<dbReference type="Gene3D" id="3.30.1010.10">
    <property type="entry name" value="Phosphatidylinositol 3-kinase Catalytic Subunit, Chain A, domain 4"/>
    <property type="match status" value="1"/>
</dbReference>
<evidence type="ECO:0000256" key="10">
    <source>
        <dbReference type="ARBA" id="ARBA00022777"/>
    </source>
</evidence>
<comment type="subunit">
    <text evidence="3">Associates with DNA double-strand breaks.</text>
</comment>
<dbReference type="GO" id="GO:0000077">
    <property type="term" value="P:DNA damage checkpoint signaling"/>
    <property type="evidence" value="ECO:0007669"/>
    <property type="project" value="TreeGrafter"/>
</dbReference>
<dbReference type="InterPro" id="IPR000403">
    <property type="entry name" value="PI3/4_kinase_cat_dom"/>
</dbReference>
<feature type="compositionally biased region" description="Polar residues" evidence="22">
    <location>
        <begin position="1"/>
        <end position="14"/>
    </location>
</feature>
<dbReference type="InterPro" id="IPR050517">
    <property type="entry name" value="DDR_Repair_Kinase"/>
</dbReference>
<feature type="domain" description="FATC" evidence="25">
    <location>
        <begin position="2247"/>
        <end position="2279"/>
    </location>
</feature>
<dbReference type="GO" id="GO:0000723">
    <property type="term" value="P:telomere maintenance"/>
    <property type="evidence" value="ECO:0007669"/>
    <property type="project" value="TreeGrafter"/>
</dbReference>
<dbReference type="InterPro" id="IPR018936">
    <property type="entry name" value="PI3/4_kinase_CS"/>
</dbReference>
<dbReference type="InterPro" id="IPR056802">
    <property type="entry name" value="ATR-like_M-HEAT"/>
</dbReference>
<dbReference type="GO" id="GO:0005634">
    <property type="term" value="C:nucleus"/>
    <property type="evidence" value="ECO:0007669"/>
    <property type="project" value="UniProtKB-SubCell"/>
</dbReference>
<comment type="similarity">
    <text evidence="2">Belongs to the PI3/PI4-kinase family. ATM subfamily.</text>
</comment>
<dbReference type="SMART" id="SM00802">
    <property type="entry name" value="UME"/>
    <property type="match status" value="1"/>
</dbReference>
<dbReference type="OrthoDB" id="381190at2759"/>
<reference evidence="26" key="2">
    <citation type="journal article" date="2022" name="Microb. Genom.">
        <title>A chromosome-scale genome assembly of the tomato pathogen Cladosporium fulvum reveals a compartmentalized genome architecture and the presence of a dispensable chromosome.</title>
        <authorList>
            <person name="Zaccaron A.Z."/>
            <person name="Chen L.H."/>
            <person name="Samaras A."/>
            <person name="Stergiopoulos I."/>
        </authorList>
    </citation>
    <scope>NUCLEOTIDE SEQUENCE</scope>
    <source>
        <strain evidence="26">Race5_Kim</strain>
    </source>
</reference>
<evidence type="ECO:0000256" key="19">
    <source>
        <dbReference type="ARBA" id="ARBA00033001"/>
    </source>
</evidence>
<evidence type="ECO:0000259" key="25">
    <source>
        <dbReference type="PROSITE" id="PS51190"/>
    </source>
</evidence>
<evidence type="ECO:0000256" key="4">
    <source>
        <dbReference type="ARBA" id="ARBA00012513"/>
    </source>
</evidence>
<gene>
    <name evidence="26" type="ORF">CLAFUR5_10583</name>
</gene>
<dbReference type="Pfam" id="PF02260">
    <property type="entry name" value="FATC"/>
    <property type="match status" value="1"/>
</dbReference>
<dbReference type="FunFam" id="1.10.1070.11:FF:000031">
    <property type="entry name" value="Phosphatidyl inositol 3-kinase"/>
    <property type="match status" value="1"/>
</dbReference>
<keyword evidence="27" id="KW-1185">Reference proteome</keyword>
<evidence type="ECO:0000256" key="2">
    <source>
        <dbReference type="ARBA" id="ARBA00010769"/>
    </source>
</evidence>
<evidence type="ECO:0000256" key="12">
    <source>
        <dbReference type="ARBA" id="ARBA00022853"/>
    </source>
</evidence>
<keyword evidence="15" id="KW-0469">Meiosis</keyword>
<evidence type="ECO:0000256" key="20">
    <source>
        <dbReference type="ARBA" id="ARBA00047899"/>
    </source>
</evidence>
<evidence type="ECO:0000256" key="21">
    <source>
        <dbReference type="ARBA" id="ARBA00048679"/>
    </source>
</evidence>
<dbReference type="CDD" id="cd00892">
    <property type="entry name" value="PIKKc_ATR"/>
    <property type="match status" value="1"/>
</dbReference>
<dbReference type="InterPro" id="IPR003151">
    <property type="entry name" value="PIK-rel_kinase_FAT"/>
</dbReference>
<keyword evidence="14" id="KW-0539">Nucleus</keyword>
<feature type="domain" description="FAT" evidence="24">
    <location>
        <begin position="1255"/>
        <end position="1829"/>
    </location>
</feature>
<dbReference type="RefSeq" id="XP_047763966.1">
    <property type="nucleotide sequence ID" value="XM_047909731.1"/>
</dbReference>
<keyword evidence="9" id="KW-0227">DNA damage</keyword>
<evidence type="ECO:0000256" key="1">
    <source>
        <dbReference type="ARBA" id="ARBA00004123"/>
    </source>
</evidence>
<dbReference type="KEGG" id="ffu:CLAFUR5_10583"/>
<evidence type="ECO:0000256" key="8">
    <source>
        <dbReference type="ARBA" id="ARBA00022741"/>
    </source>
</evidence>
<dbReference type="InterPro" id="IPR003152">
    <property type="entry name" value="FATC_dom"/>
</dbReference>
<dbReference type="Pfam" id="PF08064">
    <property type="entry name" value="UME"/>
    <property type="match status" value="1"/>
</dbReference>
<dbReference type="InterPro" id="IPR011009">
    <property type="entry name" value="Kinase-like_dom_sf"/>
</dbReference>
<dbReference type="Pfam" id="PF00454">
    <property type="entry name" value="PI3_PI4_kinase"/>
    <property type="match status" value="1"/>
</dbReference>
<dbReference type="EMBL" id="CP090169">
    <property type="protein sequence ID" value="UJO19600.1"/>
    <property type="molecule type" value="Genomic_DNA"/>
</dbReference>
<dbReference type="OMA" id="SMYIGWC"/>
<dbReference type="EC" id="2.7.11.1" evidence="4"/>
<evidence type="ECO:0000256" key="5">
    <source>
        <dbReference type="ARBA" id="ARBA00021345"/>
    </source>
</evidence>
<feature type="domain" description="PI3K/PI4K catalytic" evidence="23">
    <location>
        <begin position="1944"/>
        <end position="2267"/>
    </location>
</feature>
<protein>
    <recommendedName>
        <fullName evidence="5">Serine/threonine-protein kinase MEC1</fullName>
        <ecNumber evidence="4">2.7.11.1</ecNumber>
    </recommendedName>
    <alternativeName>
        <fullName evidence="19">ATR homolog</fullName>
    </alternativeName>
    <alternativeName>
        <fullName evidence="18">DNA-damage checkpoint kinase MEC1</fullName>
    </alternativeName>
    <alternativeName>
        <fullName evidence="17">Mitosis entry checkpoint protein 1</fullName>
    </alternativeName>
</protein>
<feature type="region of interest" description="Disordered" evidence="22">
    <location>
        <begin position="1"/>
        <end position="20"/>
    </location>
</feature>
<keyword evidence="12" id="KW-0156">Chromatin regulator</keyword>
<dbReference type="SMART" id="SM01343">
    <property type="entry name" value="FATC"/>
    <property type="match status" value="1"/>
</dbReference>
<dbReference type="InterPro" id="IPR036940">
    <property type="entry name" value="PI3/4_kinase_cat_sf"/>
</dbReference>
<dbReference type="PANTHER" id="PTHR11139">
    <property type="entry name" value="ATAXIA TELANGIECTASIA MUTATED ATM -RELATED"/>
    <property type="match status" value="1"/>
</dbReference>
<evidence type="ECO:0000259" key="23">
    <source>
        <dbReference type="PROSITE" id="PS50290"/>
    </source>
</evidence>
<dbReference type="InterPro" id="IPR014009">
    <property type="entry name" value="PIK_FAT"/>
</dbReference>
<comment type="subcellular location">
    <subcellularLocation>
        <location evidence="1">Nucleus</location>
    </subcellularLocation>
</comment>
<dbReference type="Pfam" id="PF02259">
    <property type="entry name" value="FAT"/>
    <property type="match status" value="1"/>
</dbReference>
<dbReference type="Pfam" id="PF23593">
    <property type="entry name" value="HEAT_ATR"/>
    <property type="match status" value="1"/>
</dbReference>
<keyword evidence="6" id="KW-0723">Serine/threonine-protein kinase</keyword>
<sequence>MARRTVTVNGTHTNGDAPPPSTLAAQIVQNHGETATFGDMLQEMLSDQAAAQESDPHVNAQLVSVLLQAGLLPLTTDNPFANTEDLLQQAKDSITVIERTLKRQPEVAITQLSSDGPQLFLSLLATLASLCGRPKCQDLRVHPLLSSICTGLDKSLHTWKQAHVLREIVQESVDDALFALEALTATNIQVTLTLPPARSVGKLWSHGENSITAPPGTTATIHDAHRALMVAIELSLVDGLVRPWYQETNLRLQQVAFKLRSHLEKVELWQHVLQHLQRLGDSDNNEIIAPLLRETTKTQDVVMGDDDNLSTAFQQQCMLHPGTIRRRKPPKRRKISIEGLIVHATNAAQRTAWLAGGPETAQALYVTMSDQDKCTAWQSLADHAQHDLAVAVATVSKLITLPELHDTKRPRVLSMSAVAACAQHLNNKQGITLGSSELGKYCLQNLHSSSRELRIAASRALPAFLRHDLDAEVRDTNRHFALECLRTLSDRDVASEQETLIVAWGQVAIACGDRELNLVLLRLVDYLGHSNNLICGLAAAEIENIAAAKCTTVMEMFQPFWRSIAVSAVQDLPTRPNKTQQLCDLLNTDVDSFLSMTQRDTLPALVLAKKQDIVQRIAHAAGRDSIRNVCLQPITNLASILAVLLMQSSGDVEDSVFGCLTAVDSAFKDVDLASLIRLEPVQIACELLKLCADETDTRKSRAYQAFQNFANIEQAAQGQRRAHAKASRAVIALFDKHILGILTNFSTILETGPDFVADKIRCLKGIEEIFTLTKGNISVALPQIRACLHVGLDQPALHEVAFGVWLSLVDCLLQSEDVAEIVDETFVLIVRYWPTISDDMRQKVHDSVSSLVKAHNITLTENIMTLPSLHSCTPLLNKFAAEFQRLKDQESVESHCKAFTRRLRAESDKVVQQALVELVPYLDINQAFVHEQAASEHPSVVLPELLRALLDVTVKYSTVNEQAAELCGKALGIIGCVDPNRVEATRKKRQVLVLSNFDTASEVIDWILALFEDVLVKAFKSVTNAKAQGILAYTMQELLSFCNFGELSQLRPRASQAPEAYQRWYNLPEHVRTTLTPFLSSRYFVVPNKDLGPPNRAYPGFSLDNSHDKWLRSLVFDLMHKAKGDNAKAAFPYVARLIRYHDLAIARFVLPYAILNVVIGGTVPEVQGLTNEFLAVLSCRSTLPQHQECIRLCSESVFGALDYLAVWLRGKKQQLAATRTEAYKTGLSPTEFDEARDMGQIETVESFLASIPADVIAEQAVDCRSYSRALFHWEQHIRKKRSLIPSPRMTEQHEMLYDKLQDIYSQIDEPDGLEGLAVRLPIISDEQQAFNHAKSGRWTAAQAWYELQLAEQPTSTALQQSVLHCLQETGQYASLLSYAKSFPKEGDSAQAHLASVAQASWMVEDIESLSTSVKLQNENNHHDFNIGIADILLRVGGRSPELFEARVSQLRKSVTESLSMASTDSLQLCHSELLKLHVLHEVEVMADCDPSKGLDLLKCLDKRLTEVGSYVQDKQYILGVRRAIMRLRPSQFPLPHVGTLWLTTARLARQAKNTSNSYKATLKAFDCGLREARLEEARLLWHEGHQRQAVQLLENAIESGMVTDDNVEADIMMTDVSNSTKGSASEINGYKQDRLNARAVLLLAKWLDASGQSQTQDMSDRYQLAARRCQRWEKGHYYLGKHYGKLLNAQKALPKDKQSQSFATGELVKLVIDNTLRSIPFGNKYWHETIPRVLTLWMELGSHCIKKEPRESAEMFDKRIKTLQVTNKQLQKYFERVPPYVFYHALPQLISRITHPHPEVWKQLCNILTRIASSHPSQALWSILGVVRSADRTRIERGTEVLNKLRDPKTKPKNLDVHGDLKTLIHQGQRLCDGLLQASEAPVEPRAVKVKLGKDLGFNHKLAPSQLVVPVEATLTASSPATANSETIRRHRSFAQDKVTIQAFTDDVLVLNSLQRPRKITARGSDGKLYGLLCKPKDDLRKDQRLMEFNGIINRALKRNTESSKRRLYIKTYAVTPLSEESGTIEWVEGIKPIRDILLSLYGSKGIRPNYNEIKKDLDMASSAPEHAHIFGEKVLNQFPPSLHEWFTETYPEPDAWMAARLRYARSAAVMSMAGHILGLGDRHGENILLEEGTGGVFHVDFNCLFDKGLTFEKPELVPFRLTPNMVDAMGPYGYEGPFRKSCELTLSLLRQERDTLMTVLETFLYDPTTDFVGKKKRSTAGVPETPAEILESVSTKLKGLLRGESIVLSTEGYVDALIQEAVSHFNLASMYIGWCSFL</sequence>
<evidence type="ECO:0000256" key="11">
    <source>
        <dbReference type="ARBA" id="ARBA00022840"/>
    </source>
</evidence>
<evidence type="ECO:0000256" key="13">
    <source>
        <dbReference type="ARBA" id="ARBA00023204"/>
    </source>
</evidence>
<dbReference type="InterPro" id="IPR012993">
    <property type="entry name" value="UME"/>
</dbReference>
<evidence type="ECO:0000256" key="17">
    <source>
        <dbReference type="ARBA" id="ARBA00029679"/>
    </source>
</evidence>
<evidence type="ECO:0000256" key="18">
    <source>
        <dbReference type="ARBA" id="ARBA00030459"/>
    </source>
</evidence>
<keyword evidence="11" id="KW-0067">ATP-binding</keyword>
<evidence type="ECO:0000256" key="3">
    <source>
        <dbReference type="ARBA" id="ARBA00011370"/>
    </source>
</evidence>
<dbReference type="SUPFAM" id="SSF56112">
    <property type="entry name" value="Protein kinase-like (PK-like)"/>
    <property type="match status" value="1"/>
</dbReference>
<proteinExistence type="inferred from homology"/>
<evidence type="ECO:0000313" key="27">
    <source>
        <dbReference type="Proteomes" id="UP000756132"/>
    </source>
</evidence>
<dbReference type="Proteomes" id="UP000756132">
    <property type="component" value="Chromosome 7"/>
</dbReference>
<evidence type="ECO:0000256" key="9">
    <source>
        <dbReference type="ARBA" id="ARBA00022763"/>
    </source>
</evidence>
<dbReference type="Pfam" id="PF25385">
    <property type="entry name" value="HEAT_MEC1_N"/>
    <property type="match status" value="1"/>
</dbReference>
<accession>A0A9Q8URC8</accession>
<evidence type="ECO:0000256" key="16">
    <source>
        <dbReference type="ARBA" id="ARBA00025079"/>
    </source>
</evidence>
<dbReference type="GO" id="GO:0004674">
    <property type="term" value="F:protein serine/threonine kinase activity"/>
    <property type="evidence" value="ECO:0007669"/>
    <property type="project" value="UniProtKB-KW"/>
</dbReference>
<evidence type="ECO:0000256" key="7">
    <source>
        <dbReference type="ARBA" id="ARBA00022679"/>
    </source>
</evidence>
<dbReference type="GO" id="GO:0005694">
    <property type="term" value="C:chromosome"/>
    <property type="evidence" value="ECO:0007669"/>
    <property type="project" value="TreeGrafter"/>
</dbReference>
<reference evidence="26" key="1">
    <citation type="submission" date="2021-12" db="EMBL/GenBank/DDBJ databases">
        <authorList>
            <person name="Zaccaron A."/>
            <person name="Stergiopoulos I."/>
        </authorList>
    </citation>
    <scope>NUCLEOTIDE SEQUENCE</scope>
    <source>
        <strain evidence="26">Race5_Kim</strain>
    </source>
</reference>
<keyword evidence="13" id="KW-0234">DNA repair</keyword>
<comment type="catalytic activity">
    <reaction evidence="20">
        <text>L-threonyl-[protein] + ATP = O-phospho-L-threonyl-[protein] + ADP + H(+)</text>
        <dbReference type="Rhea" id="RHEA:46608"/>
        <dbReference type="Rhea" id="RHEA-COMP:11060"/>
        <dbReference type="Rhea" id="RHEA-COMP:11605"/>
        <dbReference type="ChEBI" id="CHEBI:15378"/>
        <dbReference type="ChEBI" id="CHEBI:30013"/>
        <dbReference type="ChEBI" id="CHEBI:30616"/>
        <dbReference type="ChEBI" id="CHEBI:61977"/>
        <dbReference type="ChEBI" id="CHEBI:456216"/>
        <dbReference type="EC" id="2.7.11.1"/>
    </reaction>
</comment>
<dbReference type="PROSITE" id="PS00916">
    <property type="entry name" value="PI3_4_KINASE_2"/>
    <property type="match status" value="1"/>
</dbReference>
<evidence type="ECO:0000256" key="14">
    <source>
        <dbReference type="ARBA" id="ARBA00023242"/>
    </source>
</evidence>
<dbReference type="PROSITE" id="PS51190">
    <property type="entry name" value="FATC"/>
    <property type="match status" value="1"/>
</dbReference>
<dbReference type="Gene3D" id="1.10.1070.11">
    <property type="entry name" value="Phosphatidylinositol 3-/4-kinase, catalytic domain"/>
    <property type="match status" value="1"/>
</dbReference>
<evidence type="ECO:0000256" key="22">
    <source>
        <dbReference type="SAM" id="MobiDB-lite"/>
    </source>
</evidence>
<evidence type="ECO:0000313" key="26">
    <source>
        <dbReference type="EMBL" id="UJO19600.1"/>
    </source>
</evidence>